<dbReference type="AlphaFoldDB" id="A0A0C3NB79"/>
<name>A0A0C3NB79_PISTI</name>
<protein>
    <submittedName>
        <fullName evidence="1">Uncharacterized protein</fullName>
    </submittedName>
</protein>
<evidence type="ECO:0000313" key="1">
    <source>
        <dbReference type="EMBL" id="KIN98344.1"/>
    </source>
</evidence>
<dbReference type="Proteomes" id="UP000054217">
    <property type="component" value="Unassembled WGS sequence"/>
</dbReference>
<evidence type="ECO:0000313" key="2">
    <source>
        <dbReference type="Proteomes" id="UP000054217"/>
    </source>
</evidence>
<dbReference type="InParanoid" id="A0A0C3NB79"/>
<dbReference type="EMBL" id="KN832017">
    <property type="protein sequence ID" value="KIN98344.1"/>
    <property type="molecule type" value="Genomic_DNA"/>
</dbReference>
<accession>A0A0C3NB79</accession>
<dbReference type="OrthoDB" id="10508065at2759"/>
<gene>
    <name evidence="1" type="ORF">M404DRAFT_1005485</name>
</gene>
<reference evidence="2" key="2">
    <citation type="submission" date="2015-01" db="EMBL/GenBank/DDBJ databases">
        <title>Evolutionary Origins and Diversification of the Mycorrhizal Mutualists.</title>
        <authorList>
            <consortium name="DOE Joint Genome Institute"/>
            <consortium name="Mycorrhizal Genomics Consortium"/>
            <person name="Kohler A."/>
            <person name="Kuo A."/>
            <person name="Nagy L.G."/>
            <person name="Floudas D."/>
            <person name="Copeland A."/>
            <person name="Barry K.W."/>
            <person name="Cichocki N."/>
            <person name="Veneault-Fourrey C."/>
            <person name="LaButti K."/>
            <person name="Lindquist E.A."/>
            <person name="Lipzen A."/>
            <person name="Lundell T."/>
            <person name="Morin E."/>
            <person name="Murat C."/>
            <person name="Riley R."/>
            <person name="Ohm R."/>
            <person name="Sun H."/>
            <person name="Tunlid A."/>
            <person name="Henrissat B."/>
            <person name="Grigoriev I.V."/>
            <person name="Hibbett D.S."/>
            <person name="Martin F."/>
        </authorList>
    </citation>
    <scope>NUCLEOTIDE SEQUENCE [LARGE SCALE GENOMIC DNA]</scope>
    <source>
        <strain evidence="2">Marx 270</strain>
    </source>
</reference>
<sequence length="182" mass="20890">MHRMHPITKTLGLELLQGIIDSFLATDPRTLCDLEQSYNANESIRSLVQEVKTLQRVLETTEEDEERRALEEDIVGRILLVCWREISSAVLQATAKIVHYVLDLDVKAQWRLMCLRRIAIAFQAMNSDTADDNQACLRQILANAKAKTSKHKMYLAVRTSRRCRTGSWCEETLDNTSAQQRQ</sequence>
<reference evidence="1 2" key="1">
    <citation type="submission" date="2014-04" db="EMBL/GenBank/DDBJ databases">
        <authorList>
            <consortium name="DOE Joint Genome Institute"/>
            <person name="Kuo A."/>
            <person name="Kohler A."/>
            <person name="Costa M.D."/>
            <person name="Nagy L.G."/>
            <person name="Floudas D."/>
            <person name="Copeland A."/>
            <person name="Barry K.W."/>
            <person name="Cichocki N."/>
            <person name="Veneault-Fourrey C."/>
            <person name="LaButti K."/>
            <person name="Lindquist E.A."/>
            <person name="Lipzen A."/>
            <person name="Lundell T."/>
            <person name="Morin E."/>
            <person name="Murat C."/>
            <person name="Sun H."/>
            <person name="Tunlid A."/>
            <person name="Henrissat B."/>
            <person name="Grigoriev I.V."/>
            <person name="Hibbett D.S."/>
            <person name="Martin F."/>
            <person name="Nordberg H.P."/>
            <person name="Cantor M.N."/>
            <person name="Hua S.X."/>
        </authorList>
    </citation>
    <scope>NUCLEOTIDE SEQUENCE [LARGE SCALE GENOMIC DNA]</scope>
    <source>
        <strain evidence="1 2">Marx 270</strain>
    </source>
</reference>
<proteinExistence type="predicted"/>
<keyword evidence="2" id="KW-1185">Reference proteome</keyword>
<dbReference type="HOGENOM" id="CLU_101469_0_0_1"/>
<organism evidence="1 2">
    <name type="scientific">Pisolithus tinctorius Marx 270</name>
    <dbReference type="NCBI Taxonomy" id="870435"/>
    <lineage>
        <taxon>Eukaryota</taxon>
        <taxon>Fungi</taxon>
        <taxon>Dikarya</taxon>
        <taxon>Basidiomycota</taxon>
        <taxon>Agaricomycotina</taxon>
        <taxon>Agaricomycetes</taxon>
        <taxon>Agaricomycetidae</taxon>
        <taxon>Boletales</taxon>
        <taxon>Sclerodermatineae</taxon>
        <taxon>Pisolithaceae</taxon>
        <taxon>Pisolithus</taxon>
    </lineage>
</organism>